<sequence>MMMAMRSFSMFGVVCVLAMWVCMSVCEPISLRLSGEKRKHYEGRVEVYYGGAWGTVCDDDFDINAAHVVCRQLGYLGAVSWFPSAKYGKGEGPIWLDNVHCTGREASISDCHSNGFGVSDCKHSEDVGVVCTQKRIPGFKHISTGSDDVETLDVRVEDVRIRATYSHRKRIPVTEGFVEVKVEGKWRQICDESWTPQNIRVVCGMYGFPGVKGFKAKTYKLLSQRRRKDYFGFSVNCTGNEAHLTECRMGKALKVEKNPNATCAYGMPAVISCVPGRAFAPTQSLGFRKAYRAEQPLVRLRGGGKVGEGRVEVLKNGIWGTVCDDNWNMKAASVVCRELGFGTAKEALTGARMGQGMGPVHMNEVDCSGFEKSLTECYFNREALGCSHEEDAAVKCNVPAMGFHNRLRLSGGRNPYEGRVEVLAERNGSMVWGTVCSDSWGIMEAMVVCRQLGHGFANHAFQETWYWQGEVGADAVVMSGVRCSGTEMSLAQCLHHGKHINCPRGGGRFAAGVSCTESAPDLVLNAEVVEHTTYLEERPMYALQCAHEEECLSNSANTADPSSYRRLLRFSSQIHNNGHSDFRPRTGPHAWVWHDCHRHYHSMEVFTHYDLLSMNGTKVAEGHKASFCLEDSECDEGIQKRYACANFGAQGITVGCWDTYRHDIDCQWIDITDVKPGDYIFQVVINPNYEVAESDYTNNIMKCKCRYDGYRIWTYNCQTGGSRSLDVDEFTGIMTNQLQGR</sequence>
<proteinExistence type="predicted"/>
<name>A0ACC5Z3K2_9TELE</name>
<comment type="caution">
    <text evidence="1">The sequence shown here is derived from an EMBL/GenBank/DDBJ whole genome shotgun (WGS) entry which is preliminary data.</text>
</comment>
<accession>A0ACC5Z3K2</accession>
<dbReference type="EMBL" id="CM040991">
    <property type="protein sequence ID" value="MCJ8742705.1"/>
    <property type="molecule type" value="Genomic_DNA"/>
</dbReference>
<organism evidence="1 2">
    <name type="scientific">Pangasius djambal</name>
    <dbReference type="NCBI Taxonomy" id="1691987"/>
    <lineage>
        <taxon>Eukaryota</taxon>
        <taxon>Metazoa</taxon>
        <taxon>Chordata</taxon>
        <taxon>Craniata</taxon>
        <taxon>Vertebrata</taxon>
        <taxon>Euteleostomi</taxon>
        <taxon>Actinopterygii</taxon>
        <taxon>Neopterygii</taxon>
        <taxon>Teleostei</taxon>
        <taxon>Ostariophysi</taxon>
        <taxon>Siluriformes</taxon>
        <taxon>Pangasiidae</taxon>
        <taxon>Pangasius</taxon>
    </lineage>
</organism>
<gene>
    <name evidence="1" type="ORF">PDJAM_G00085350</name>
</gene>
<keyword evidence="2" id="KW-1185">Reference proteome</keyword>
<protein>
    <submittedName>
        <fullName evidence="1">Uncharacterized protein</fullName>
    </submittedName>
</protein>
<reference evidence="1" key="1">
    <citation type="submission" date="2020-02" db="EMBL/GenBank/DDBJ databases">
        <title>Genome sequencing of the panga catfish, Pangasius djambal.</title>
        <authorList>
            <person name="Wen M."/>
            <person name="Zahm M."/>
            <person name="Roques C."/>
            <person name="Cabau C."/>
            <person name="Klopp C."/>
            <person name="Donnadieu C."/>
            <person name="Jouanno E."/>
            <person name="Avarre J.-C."/>
            <person name="Campet M."/>
            <person name="Ha T."/>
            <person name="Dugue R."/>
            <person name="Lampietro C."/>
            <person name="Louis A."/>
            <person name="Herpin A."/>
            <person name="Echchiki A."/>
            <person name="Berthelot C."/>
            <person name="Parey E."/>
            <person name="Roest-Crollius H."/>
            <person name="Braasch I."/>
            <person name="Postlethwait J.H."/>
            <person name="Bobe J."/>
            <person name="Montfort J."/>
            <person name="Bouchez O."/>
            <person name="Begum T."/>
            <person name="Schartl M."/>
            <person name="Gustiano R."/>
            <person name="Guiguen Y."/>
        </authorList>
    </citation>
    <scope>NUCLEOTIDE SEQUENCE</scope>
    <source>
        <strain evidence="1">Pdj_M5554</strain>
    </source>
</reference>
<evidence type="ECO:0000313" key="1">
    <source>
        <dbReference type="EMBL" id="MCJ8742705.1"/>
    </source>
</evidence>
<evidence type="ECO:0000313" key="2">
    <source>
        <dbReference type="Proteomes" id="UP000830395"/>
    </source>
</evidence>
<dbReference type="Proteomes" id="UP000830395">
    <property type="component" value="Chromosome 17"/>
</dbReference>